<gene>
    <name evidence="8" type="ORF">AAJ76_2000132760</name>
</gene>
<dbReference type="Pfam" id="PF01248">
    <property type="entry name" value="Ribosomal_L7Ae"/>
    <property type="match status" value="1"/>
</dbReference>
<sequence length="119" mass="13450">MDENVYKAVNEDKCKRLYELVMSMYKSKNIKKGVNEVTKCINKGTAKLVIIAVDADPPEITFSLPILCEDKGIHFLHVSSKRALGKACSLERPVIACCVYVTKDKEGLRIEEKIKEFIN</sequence>
<dbReference type="VEuPathDB" id="MicrosporidiaDB:G9O61_00g006550"/>
<proteinExistence type="inferred from homology"/>
<dbReference type="SUPFAM" id="SSF55315">
    <property type="entry name" value="L30e-like"/>
    <property type="match status" value="1"/>
</dbReference>
<dbReference type="Gene3D" id="3.30.1330.30">
    <property type="match status" value="1"/>
</dbReference>
<dbReference type="InterPro" id="IPR050257">
    <property type="entry name" value="eL8/uL1-like"/>
</dbReference>
<evidence type="ECO:0000256" key="2">
    <source>
        <dbReference type="ARBA" id="ARBA00007337"/>
    </source>
</evidence>
<evidence type="ECO:0000256" key="3">
    <source>
        <dbReference type="ARBA" id="ARBA00022884"/>
    </source>
</evidence>
<dbReference type="OMA" id="LACEDKG"/>
<comment type="similarity">
    <text evidence="2 6">Belongs to the eukaryotic ribosomal protein eL8 family.</text>
</comment>
<dbReference type="VEuPathDB" id="MicrosporidiaDB:NCER_101542"/>
<dbReference type="InterPro" id="IPR002415">
    <property type="entry name" value="H/ACA_rnp_Nhp2-like"/>
</dbReference>
<name>A0A0F9WJ60_9MICR</name>
<dbReference type="EMBL" id="JPQZ01000002">
    <property type="protein sequence ID" value="KKO76580.1"/>
    <property type="molecule type" value="Genomic_DNA"/>
</dbReference>
<dbReference type="GO" id="GO:0000398">
    <property type="term" value="P:mRNA splicing, via spliceosome"/>
    <property type="evidence" value="ECO:0007669"/>
    <property type="project" value="UniProtKB-UniRule"/>
</dbReference>
<comment type="function">
    <text evidence="6">Required for ribosome biogenesis. Part of a complex which catalyzes pseudouridylation of rRNA. This involves the isomerization of uridine such that the ribose is subsequently attached to C5, instead of the normal N1. Pseudouridine ('psi') residues may serve to stabilize the conformation of rRNAs.</text>
</comment>
<evidence type="ECO:0000256" key="1">
    <source>
        <dbReference type="ARBA" id="ARBA00004604"/>
    </source>
</evidence>
<dbReference type="GO" id="GO:0031120">
    <property type="term" value="P:snRNA pseudouridine synthesis"/>
    <property type="evidence" value="ECO:0007669"/>
    <property type="project" value="UniProtKB-UniRule"/>
</dbReference>
<evidence type="ECO:0000256" key="4">
    <source>
        <dbReference type="ARBA" id="ARBA00023242"/>
    </source>
</evidence>
<dbReference type="GeneID" id="36319363"/>
<dbReference type="VEuPathDB" id="MicrosporidiaDB:AAJ76_2000132760"/>
<dbReference type="PRINTS" id="PR00881">
    <property type="entry name" value="L7ARS6FAMILY"/>
</dbReference>
<dbReference type="RefSeq" id="XP_024332322.1">
    <property type="nucleotide sequence ID" value="XM_024474442.1"/>
</dbReference>
<keyword evidence="4 6" id="KW-0539">Nucleus</keyword>
<evidence type="ECO:0000313" key="8">
    <source>
        <dbReference type="EMBL" id="KKO76580.1"/>
    </source>
</evidence>
<organism evidence="8 9">
    <name type="scientific">Vairimorpha ceranae</name>
    <dbReference type="NCBI Taxonomy" id="40302"/>
    <lineage>
        <taxon>Eukaryota</taxon>
        <taxon>Fungi</taxon>
        <taxon>Fungi incertae sedis</taxon>
        <taxon>Microsporidia</taxon>
        <taxon>Nosematidae</taxon>
        <taxon>Vairimorpha</taxon>
    </lineage>
</organism>
<protein>
    <recommendedName>
        <fullName evidence="6">H/ACA ribonucleoprotein complex subunit 2</fullName>
    </recommendedName>
    <alternativeName>
        <fullName evidence="6">Nucleolar protein family A member 2</fullName>
    </alternativeName>
</protein>
<dbReference type="PANTHER" id="PTHR23105">
    <property type="entry name" value="RIBOSOMAL PROTEIN L7AE FAMILY MEMBER"/>
    <property type="match status" value="1"/>
</dbReference>
<evidence type="ECO:0000256" key="6">
    <source>
        <dbReference type="RuleBase" id="RU366039"/>
    </source>
</evidence>
<dbReference type="GO" id="GO:0031429">
    <property type="term" value="C:box H/ACA snoRNP complex"/>
    <property type="evidence" value="ECO:0007669"/>
    <property type="project" value="UniProtKB-UniRule"/>
</dbReference>
<dbReference type="OrthoDB" id="1924699at2759"/>
<evidence type="ECO:0000313" key="9">
    <source>
        <dbReference type="Proteomes" id="UP000034350"/>
    </source>
</evidence>
<evidence type="ECO:0000256" key="5">
    <source>
        <dbReference type="ARBA" id="ARBA00023274"/>
    </source>
</evidence>
<dbReference type="PRINTS" id="PR00883">
    <property type="entry name" value="NUCLEARHMG"/>
</dbReference>
<feature type="domain" description="Ribosomal protein eL8/eL30/eS12/Gadd45" evidence="7">
    <location>
        <begin position="16"/>
        <end position="106"/>
    </location>
</feature>
<evidence type="ECO:0000259" key="7">
    <source>
        <dbReference type="Pfam" id="PF01248"/>
    </source>
</evidence>
<comment type="caution">
    <text evidence="8">The sequence shown here is derived from an EMBL/GenBank/DDBJ whole genome shotgun (WGS) entry which is preliminary data.</text>
</comment>
<dbReference type="InterPro" id="IPR029064">
    <property type="entry name" value="Ribosomal_eL30-like_sf"/>
</dbReference>
<keyword evidence="9" id="KW-1185">Reference proteome</keyword>
<accession>A0A0F9WJ60</accession>
<dbReference type="GO" id="GO:0003723">
    <property type="term" value="F:RNA binding"/>
    <property type="evidence" value="ECO:0007669"/>
    <property type="project" value="UniProtKB-UniRule"/>
</dbReference>
<dbReference type="AlphaFoldDB" id="A0A0F9WJ60"/>
<keyword evidence="3 6" id="KW-0694">RNA-binding</keyword>
<comment type="function">
    <text evidence="6">Common component of the spliceosome and rRNA processing machinery.</text>
</comment>
<dbReference type="InterPro" id="IPR004038">
    <property type="entry name" value="Ribosomal_eL8/eL30/eS12/Gad45"/>
</dbReference>
<reference evidence="8 9" key="1">
    <citation type="journal article" date="2015" name="Environ. Microbiol.">
        <title>Genome analyses suggest the presence of polyploidy and recent human-driven expansions in eight global populations of the honeybee pathogen Nosema ceranae.</title>
        <authorList>
            <person name="Pelin A."/>
            <person name="Selman M."/>
            <person name="Aris-Brosou S."/>
            <person name="Farinelli L."/>
            <person name="Corradi N."/>
        </authorList>
    </citation>
    <scope>NUCLEOTIDE SEQUENCE [LARGE SCALE GENOMIC DNA]</scope>
    <source>
        <strain evidence="8 9">PA08 1199</strain>
    </source>
</reference>
<dbReference type="InterPro" id="IPR018492">
    <property type="entry name" value="Ribosomal_eL8/Nhp2"/>
</dbReference>
<comment type="subcellular location">
    <subcellularLocation>
        <location evidence="1 6">Nucleus</location>
        <location evidence="1 6">Nucleolus</location>
    </subcellularLocation>
</comment>
<dbReference type="Proteomes" id="UP000034350">
    <property type="component" value="Unassembled WGS sequence"/>
</dbReference>
<keyword evidence="5 6" id="KW-0687">Ribonucleoprotein</keyword>